<accession>A0AA88XFB6</accession>
<keyword evidence="4" id="KW-1185">Reference proteome</keyword>
<evidence type="ECO:0000313" key="4">
    <source>
        <dbReference type="Proteomes" id="UP001186944"/>
    </source>
</evidence>
<feature type="transmembrane region" description="Helical" evidence="2">
    <location>
        <begin position="113"/>
        <end position="136"/>
    </location>
</feature>
<evidence type="ECO:0000256" key="2">
    <source>
        <dbReference type="SAM" id="Phobius"/>
    </source>
</evidence>
<proteinExistence type="predicted"/>
<feature type="transmembrane region" description="Helical" evidence="2">
    <location>
        <begin position="148"/>
        <end position="171"/>
    </location>
</feature>
<organism evidence="3 4">
    <name type="scientific">Pinctada imbricata</name>
    <name type="common">Atlantic pearl-oyster</name>
    <name type="synonym">Pinctada martensii</name>
    <dbReference type="NCBI Taxonomy" id="66713"/>
    <lineage>
        <taxon>Eukaryota</taxon>
        <taxon>Metazoa</taxon>
        <taxon>Spiralia</taxon>
        <taxon>Lophotrochozoa</taxon>
        <taxon>Mollusca</taxon>
        <taxon>Bivalvia</taxon>
        <taxon>Autobranchia</taxon>
        <taxon>Pteriomorphia</taxon>
        <taxon>Pterioida</taxon>
        <taxon>Pterioidea</taxon>
        <taxon>Pteriidae</taxon>
        <taxon>Pinctada</taxon>
    </lineage>
</organism>
<evidence type="ECO:0000313" key="3">
    <source>
        <dbReference type="EMBL" id="KAK3084314.1"/>
    </source>
</evidence>
<keyword evidence="2" id="KW-0472">Membrane</keyword>
<dbReference type="EMBL" id="VSWD01000013">
    <property type="protein sequence ID" value="KAK3084314.1"/>
    <property type="molecule type" value="Genomic_DNA"/>
</dbReference>
<sequence length="497" mass="57187">MSSPKKRKSSKVEDIQVVDMTDKPSKENGEAKAPRQLEPKPSVEKSHYEEADEIIERIHCCAKLRHKLWFKIIVFLIVVALDGADLFADWLLFRDMIQTEEGLVYGPPEGALLWSQLAFSIVGTFTFAFEVVNLWWEIFRENPWINTDLASAITIWIEDVPQIIINVMIAVCREEAISYFQLVKASILIFGIIIRIVVSFIRYCSKKSLAETKEHTAQSRRHVTYRVLIVLGLIILFAGSVAVYFLTQFERTDEGEIQFNLPKTIFEGKYREEKYFSNVSIYLNHPFVDLHKGPNDPYVDFVRLISLYDVRSQGSVLFKFSYDENTRTKFVIWQEDSPGKIVAKECYEIDRAAKSVTKGSGCATYLAGNTISSFIFQFKFIPKDIPKLIFGDVRYNVKVNLNGTVCISPESNIVSRVRDRRVHNNVQDAVIHYYRTQDHVDQERHLVWSGTNDAHFFHKDYDLIDIKEVWKTGFAHCQSSGALAPHQDKNINVNCNA</sequence>
<protein>
    <submittedName>
        <fullName evidence="3">Uncharacterized protein</fullName>
    </submittedName>
</protein>
<feature type="transmembrane region" description="Helical" evidence="2">
    <location>
        <begin position="72"/>
        <end position="93"/>
    </location>
</feature>
<gene>
    <name evidence="3" type="ORF">FSP39_011484</name>
</gene>
<dbReference type="AlphaFoldDB" id="A0AA88XFB6"/>
<feature type="region of interest" description="Disordered" evidence="1">
    <location>
        <begin position="1"/>
        <end position="44"/>
    </location>
</feature>
<name>A0AA88XFB6_PINIB</name>
<feature type="compositionally biased region" description="Basic and acidic residues" evidence="1">
    <location>
        <begin position="10"/>
        <end position="44"/>
    </location>
</feature>
<comment type="caution">
    <text evidence="3">The sequence shown here is derived from an EMBL/GenBank/DDBJ whole genome shotgun (WGS) entry which is preliminary data.</text>
</comment>
<feature type="transmembrane region" description="Helical" evidence="2">
    <location>
        <begin position="225"/>
        <end position="246"/>
    </location>
</feature>
<dbReference type="Proteomes" id="UP001186944">
    <property type="component" value="Unassembled WGS sequence"/>
</dbReference>
<keyword evidence="2" id="KW-1133">Transmembrane helix</keyword>
<keyword evidence="2" id="KW-0812">Transmembrane</keyword>
<feature type="transmembrane region" description="Helical" evidence="2">
    <location>
        <begin position="183"/>
        <end position="204"/>
    </location>
</feature>
<evidence type="ECO:0000256" key="1">
    <source>
        <dbReference type="SAM" id="MobiDB-lite"/>
    </source>
</evidence>
<reference evidence="3" key="1">
    <citation type="submission" date="2019-08" db="EMBL/GenBank/DDBJ databases">
        <title>The improved chromosome-level genome for the pearl oyster Pinctada fucata martensii using PacBio sequencing and Hi-C.</title>
        <authorList>
            <person name="Zheng Z."/>
        </authorList>
    </citation>
    <scope>NUCLEOTIDE SEQUENCE</scope>
    <source>
        <strain evidence="3">ZZ-2019</strain>
        <tissue evidence="3">Adductor muscle</tissue>
    </source>
</reference>